<feature type="domain" description="Core-binding (CB)" evidence="6">
    <location>
        <begin position="72"/>
        <end position="151"/>
    </location>
</feature>
<dbReference type="InterPro" id="IPR044068">
    <property type="entry name" value="CB"/>
</dbReference>
<dbReference type="Proteomes" id="UP000277871">
    <property type="component" value="Unassembled WGS sequence"/>
</dbReference>
<dbReference type="GO" id="GO:0003677">
    <property type="term" value="F:DNA binding"/>
    <property type="evidence" value="ECO:0007669"/>
    <property type="project" value="UniProtKB-UniRule"/>
</dbReference>
<protein>
    <submittedName>
        <fullName evidence="7">Site-specific integrase</fullName>
    </submittedName>
</protein>
<gene>
    <name evidence="7" type="ORF">EAE32_06620</name>
</gene>
<dbReference type="SUPFAM" id="SSF56349">
    <property type="entry name" value="DNA breaking-rejoining enzymes"/>
    <property type="match status" value="1"/>
</dbReference>
<evidence type="ECO:0000313" key="8">
    <source>
        <dbReference type="Proteomes" id="UP000277871"/>
    </source>
</evidence>
<evidence type="ECO:0000256" key="4">
    <source>
        <dbReference type="PROSITE-ProRule" id="PRU01248"/>
    </source>
</evidence>
<evidence type="ECO:0000256" key="3">
    <source>
        <dbReference type="ARBA" id="ARBA00023172"/>
    </source>
</evidence>
<name>A0A3L9L8X2_9MICC</name>
<dbReference type="InterPro" id="IPR002104">
    <property type="entry name" value="Integrase_catalytic"/>
</dbReference>
<proteinExistence type="inferred from homology"/>
<evidence type="ECO:0000259" key="6">
    <source>
        <dbReference type="PROSITE" id="PS51900"/>
    </source>
</evidence>
<reference evidence="7 8" key="1">
    <citation type="submission" date="2018-10" db="EMBL/GenBank/DDBJ databases">
        <title>Kocuria tytonicola, new bacteria from the preen glands of American barn owls (Tyto furcata).</title>
        <authorList>
            <person name="Braun M.S."/>
            <person name="Wang E."/>
            <person name="Zimmermann S."/>
            <person name="Boutin S."/>
            <person name="Wagner H."/>
            <person name="Wink M."/>
        </authorList>
    </citation>
    <scope>NUCLEOTIDE SEQUENCE [LARGE SCALE GENOMIC DNA]</scope>
    <source>
        <strain evidence="7 8">473</strain>
    </source>
</reference>
<dbReference type="InterPro" id="IPR010998">
    <property type="entry name" value="Integrase_recombinase_N"/>
</dbReference>
<dbReference type="PANTHER" id="PTHR30349:SF64">
    <property type="entry name" value="PROPHAGE INTEGRASE INTD-RELATED"/>
    <property type="match status" value="1"/>
</dbReference>
<keyword evidence="8" id="KW-1185">Reference proteome</keyword>
<dbReference type="PROSITE" id="PS51898">
    <property type="entry name" value="TYR_RECOMBINASE"/>
    <property type="match status" value="1"/>
</dbReference>
<dbReference type="PROSITE" id="PS51900">
    <property type="entry name" value="CB"/>
    <property type="match status" value="1"/>
</dbReference>
<comment type="similarity">
    <text evidence="1">Belongs to the 'phage' integrase family.</text>
</comment>
<dbReference type="InterPro" id="IPR013762">
    <property type="entry name" value="Integrase-like_cat_sf"/>
</dbReference>
<comment type="caution">
    <text evidence="7">The sequence shown here is derived from an EMBL/GenBank/DDBJ whole genome shotgun (WGS) entry which is preliminary data.</text>
</comment>
<dbReference type="PANTHER" id="PTHR30349">
    <property type="entry name" value="PHAGE INTEGRASE-RELATED"/>
    <property type="match status" value="1"/>
</dbReference>
<evidence type="ECO:0000256" key="1">
    <source>
        <dbReference type="ARBA" id="ARBA00008857"/>
    </source>
</evidence>
<dbReference type="CDD" id="cd01189">
    <property type="entry name" value="INT_ICEBs1_C_like"/>
    <property type="match status" value="1"/>
</dbReference>
<dbReference type="AlphaFoldDB" id="A0A3L9L8X2"/>
<dbReference type="Pfam" id="PF00589">
    <property type="entry name" value="Phage_integrase"/>
    <property type="match status" value="1"/>
</dbReference>
<keyword evidence="3" id="KW-0233">DNA recombination</keyword>
<dbReference type="InterPro" id="IPR050090">
    <property type="entry name" value="Tyrosine_recombinase_XerCD"/>
</dbReference>
<accession>A0A3L9L8X2</accession>
<dbReference type="Gene3D" id="1.10.150.130">
    <property type="match status" value="1"/>
</dbReference>
<dbReference type="EMBL" id="RDEX01000001">
    <property type="protein sequence ID" value="RLY94808.1"/>
    <property type="molecule type" value="Genomic_DNA"/>
</dbReference>
<feature type="domain" description="Tyr recombinase" evidence="5">
    <location>
        <begin position="173"/>
        <end position="365"/>
    </location>
</feature>
<evidence type="ECO:0000313" key="7">
    <source>
        <dbReference type="EMBL" id="RLY94808.1"/>
    </source>
</evidence>
<dbReference type="Gene3D" id="1.10.443.10">
    <property type="entry name" value="Intergrase catalytic core"/>
    <property type="match status" value="1"/>
</dbReference>
<evidence type="ECO:0000259" key="5">
    <source>
        <dbReference type="PROSITE" id="PS51898"/>
    </source>
</evidence>
<evidence type="ECO:0000256" key="2">
    <source>
        <dbReference type="ARBA" id="ARBA00023125"/>
    </source>
</evidence>
<keyword evidence="2 4" id="KW-0238">DNA-binding</keyword>
<dbReference type="InterPro" id="IPR011010">
    <property type="entry name" value="DNA_brk_join_enz"/>
</dbReference>
<dbReference type="GO" id="GO:0015074">
    <property type="term" value="P:DNA integration"/>
    <property type="evidence" value="ECO:0007669"/>
    <property type="project" value="InterPro"/>
</dbReference>
<dbReference type="GO" id="GO:0006310">
    <property type="term" value="P:DNA recombination"/>
    <property type="evidence" value="ECO:0007669"/>
    <property type="project" value="UniProtKB-KW"/>
</dbReference>
<organism evidence="7 8">
    <name type="scientific">Kocuria tytonicola</name>
    <dbReference type="NCBI Taxonomy" id="2055946"/>
    <lineage>
        <taxon>Bacteria</taxon>
        <taxon>Bacillati</taxon>
        <taxon>Actinomycetota</taxon>
        <taxon>Actinomycetes</taxon>
        <taxon>Micrococcales</taxon>
        <taxon>Micrococcaceae</taxon>
        <taxon>Kocuria</taxon>
    </lineage>
</organism>
<sequence length="367" mass="40024">MLGTMASIRERVRKDGTTVWAVLWRDADSGKQTSRSMATQQDALELRDFLNANGQSFALAAQSASRLRSTADTVATVVGAHIEGLTAVTDGTRHRYRRLAQRHITAASIGPIPVDTLTRQDVASWLNGLPLAVKSKRNVHSLLSAALSQAVQDGIIPTNVAHGARFPRSTTRREPVFLTREEVALIAEAVPARYSPLVHFLAGTGLRWSEATALRVRDVDTSRERGSVSVTRAWKEAGRGWVVGAPKTARGRRTVSMPAAVTALVRGVAGERKRDDLLFTAPQGGPVWNHEFHKAVWQPMLRDLEDQLRAAPRIHDLRHTHASWLIAAGVPLTVIQRRLGHESIKTTSDTYGHLADDADQAAAAALD</sequence>